<sequence>MLQILLISAPVYLIIAAGFSAVRFGLFQAADTRVLGRFVVQIGLPALLFHALTRRPLAEVFDARFLLVYGPASLAVGALGLWWQRLRGRSLQHAALTGLGMSSSNSGFLAYPIVVQVLGPTAAVGLALAMLVENLLMVPLALALAERGDAGTRSFTGFLRVLSGLPRSPIIQAMAAGLLVSALEIPLPEVLTRTIGLLATASSPLALFVIGGSLVGLKPAAMRADLALIAGGKLLLHPLAVLGGMALLPGMDPGLRVAAVLYASAPMLSIYPVLAMRFDLDRLCAAALLTATTLSFITITAWLWLLRAGLHWLPVGG</sequence>
<keyword evidence="6 7" id="KW-0472">Membrane</keyword>
<feature type="transmembrane region" description="Helical" evidence="7">
    <location>
        <begin position="65"/>
        <end position="83"/>
    </location>
</feature>
<evidence type="ECO:0000256" key="3">
    <source>
        <dbReference type="ARBA" id="ARBA00022475"/>
    </source>
</evidence>
<feature type="transmembrane region" description="Helical" evidence="7">
    <location>
        <begin position="286"/>
        <end position="305"/>
    </location>
</feature>
<accession>A0ABU9B9C6</accession>
<evidence type="ECO:0000313" key="9">
    <source>
        <dbReference type="Proteomes" id="UP001368500"/>
    </source>
</evidence>
<evidence type="ECO:0000256" key="5">
    <source>
        <dbReference type="ARBA" id="ARBA00022989"/>
    </source>
</evidence>
<name>A0ABU9B9C6_9BURK</name>
<dbReference type="EMBL" id="JBBUTF010000008">
    <property type="protein sequence ID" value="MEK8026486.1"/>
    <property type="molecule type" value="Genomic_DNA"/>
</dbReference>
<dbReference type="Proteomes" id="UP001368500">
    <property type="component" value="Unassembled WGS sequence"/>
</dbReference>
<keyword evidence="3" id="KW-1003">Cell membrane</keyword>
<feature type="transmembrane region" description="Helical" evidence="7">
    <location>
        <begin position="121"/>
        <end position="145"/>
    </location>
</feature>
<feature type="transmembrane region" description="Helical" evidence="7">
    <location>
        <begin position="157"/>
        <end position="183"/>
    </location>
</feature>
<evidence type="ECO:0000256" key="7">
    <source>
        <dbReference type="SAM" id="Phobius"/>
    </source>
</evidence>
<evidence type="ECO:0000256" key="2">
    <source>
        <dbReference type="ARBA" id="ARBA00022448"/>
    </source>
</evidence>
<keyword evidence="9" id="KW-1185">Reference proteome</keyword>
<dbReference type="Pfam" id="PF03547">
    <property type="entry name" value="Mem_trans"/>
    <property type="match status" value="1"/>
</dbReference>
<dbReference type="RefSeq" id="WP_341374270.1">
    <property type="nucleotide sequence ID" value="NZ_JBBUTF010000008.1"/>
</dbReference>
<dbReference type="InterPro" id="IPR004776">
    <property type="entry name" value="Mem_transp_PIN-like"/>
</dbReference>
<protein>
    <submittedName>
        <fullName evidence="8">AEC family transporter</fullName>
    </submittedName>
</protein>
<dbReference type="PANTHER" id="PTHR36838">
    <property type="entry name" value="AUXIN EFFLUX CARRIER FAMILY PROTEIN"/>
    <property type="match status" value="1"/>
</dbReference>
<keyword evidence="2" id="KW-0813">Transport</keyword>
<keyword evidence="5 7" id="KW-1133">Transmembrane helix</keyword>
<feature type="transmembrane region" description="Helical" evidence="7">
    <location>
        <begin position="195"/>
        <end position="217"/>
    </location>
</feature>
<dbReference type="PANTHER" id="PTHR36838:SF1">
    <property type="entry name" value="SLR1864 PROTEIN"/>
    <property type="match status" value="1"/>
</dbReference>
<organism evidence="8 9">
    <name type="scientific">Pseudaquabacterium rugosum</name>
    <dbReference type="NCBI Taxonomy" id="2984194"/>
    <lineage>
        <taxon>Bacteria</taxon>
        <taxon>Pseudomonadati</taxon>
        <taxon>Pseudomonadota</taxon>
        <taxon>Betaproteobacteria</taxon>
        <taxon>Burkholderiales</taxon>
        <taxon>Sphaerotilaceae</taxon>
        <taxon>Pseudaquabacterium</taxon>
    </lineage>
</organism>
<evidence type="ECO:0000256" key="1">
    <source>
        <dbReference type="ARBA" id="ARBA00004141"/>
    </source>
</evidence>
<evidence type="ECO:0000256" key="6">
    <source>
        <dbReference type="ARBA" id="ARBA00023136"/>
    </source>
</evidence>
<keyword evidence="4 7" id="KW-0812">Transmembrane</keyword>
<feature type="transmembrane region" description="Helical" evidence="7">
    <location>
        <begin position="226"/>
        <end position="248"/>
    </location>
</feature>
<feature type="transmembrane region" description="Helical" evidence="7">
    <location>
        <begin position="34"/>
        <end position="53"/>
    </location>
</feature>
<comment type="subcellular location">
    <subcellularLocation>
        <location evidence="1">Membrane</location>
        <topology evidence="1">Multi-pass membrane protein</topology>
    </subcellularLocation>
</comment>
<gene>
    <name evidence="8" type="ORF">AACH11_11000</name>
</gene>
<proteinExistence type="predicted"/>
<feature type="transmembrane region" description="Helical" evidence="7">
    <location>
        <begin position="254"/>
        <end position="274"/>
    </location>
</feature>
<feature type="transmembrane region" description="Helical" evidence="7">
    <location>
        <begin position="95"/>
        <end position="115"/>
    </location>
</feature>
<evidence type="ECO:0000313" key="8">
    <source>
        <dbReference type="EMBL" id="MEK8026486.1"/>
    </source>
</evidence>
<comment type="caution">
    <text evidence="8">The sequence shown here is derived from an EMBL/GenBank/DDBJ whole genome shotgun (WGS) entry which is preliminary data.</text>
</comment>
<feature type="transmembrane region" description="Helical" evidence="7">
    <location>
        <begin position="6"/>
        <end position="27"/>
    </location>
</feature>
<reference evidence="8 9" key="1">
    <citation type="submission" date="2024-04" db="EMBL/GenBank/DDBJ databases">
        <title>Novel species of the genus Ideonella isolated from streams.</title>
        <authorList>
            <person name="Lu H."/>
        </authorList>
    </citation>
    <scope>NUCLEOTIDE SEQUENCE [LARGE SCALE GENOMIC DNA]</scope>
    <source>
        <strain evidence="8 9">BYS139W</strain>
    </source>
</reference>
<evidence type="ECO:0000256" key="4">
    <source>
        <dbReference type="ARBA" id="ARBA00022692"/>
    </source>
</evidence>